<organism evidence="2 3">
    <name type="scientific">Pseudomonas meliae</name>
    <dbReference type="NCBI Taxonomy" id="86176"/>
    <lineage>
        <taxon>Bacteria</taxon>
        <taxon>Pseudomonadati</taxon>
        <taxon>Pseudomonadota</taxon>
        <taxon>Gammaproteobacteria</taxon>
        <taxon>Pseudomonadales</taxon>
        <taxon>Pseudomonadaceae</taxon>
        <taxon>Pseudomonas</taxon>
    </lineage>
</organism>
<feature type="transmembrane region" description="Helical" evidence="1">
    <location>
        <begin position="56"/>
        <end position="80"/>
    </location>
</feature>
<dbReference type="AlphaFoldDB" id="A0A0P9WJ35"/>
<gene>
    <name evidence="2" type="ORF">ALO64_03941</name>
</gene>
<name>A0A0P9WJ35_9PSED</name>
<proteinExistence type="predicted"/>
<keyword evidence="1" id="KW-1133">Transmembrane helix</keyword>
<protein>
    <submittedName>
        <fullName evidence="2">Uncharacterized protein</fullName>
    </submittedName>
</protein>
<keyword evidence="1" id="KW-0812">Transmembrane</keyword>
<evidence type="ECO:0000256" key="1">
    <source>
        <dbReference type="SAM" id="Phobius"/>
    </source>
</evidence>
<sequence>MARHFEKPAVAKPVVAKTQPESHLQLPVQQLEHLAGTERDLRISLLSQKDLRAARLLTIVGAHLEYSLWIGLLIMLYAFIPQQIQIDWH</sequence>
<accession>A0A0P9WJ35</accession>
<evidence type="ECO:0000313" key="3">
    <source>
        <dbReference type="Proteomes" id="UP000050455"/>
    </source>
</evidence>
<comment type="caution">
    <text evidence="2">The sequence shown here is derived from an EMBL/GenBank/DDBJ whole genome shotgun (WGS) entry which is preliminary data.</text>
</comment>
<keyword evidence="1" id="KW-0472">Membrane</keyword>
<reference evidence="2 3" key="1">
    <citation type="submission" date="2015-09" db="EMBL/GenBank/DDBJ databases">
        <title>Genome announcement of multiple Pseudomonas syringae strains.</title>
        <authorList>
            <person name="Thakur S."/>
            <person name="Wang P.W."/>
            <person name="Gong Y."/>
            <person name="Weir B.S."/>
            <person name="Guttman D.S."/>
        </authorList>
    </citation>
    <scope>NUCLEOTIDE SEQUENCE [LARGE SCALE GENOMIC DNA]</scope>
    <source>
        <strain evidence="2 3">ICMP6289</strain>
    </source>
</reference>
<dbReference type="Proteomes" id="UP000050455">
    <property type="component" value="Unassembled WGS sequence"/>
</dbReference>
<dbReference type="EMBL" id="LJQT01000374">
    <property type="protein sequence ID" value="KPX83402.1"/>
    <property type="molecule type" value="Genomic_DNA"/>
</dbReference>
<keyword evidence="3" id="KW-1185">Reference proteome</keyword>
<evidence type="ECO:0000313" key="2">
    <source>
        <dbReference type="EMBL" id="KPX83402.1"/>
    </source>
</evidence>